<feature type="domain" description="RWD" evidence="4">
    <location>
        <begin position="481"/>
        <end position="588"/>
    </location>
</feature>
<accession>A0A8H3EML0</accession>
<name>A0A8H3EML0_9LECA</name>
<dbReference type="GO" id="GO:0035591">
    <property type="term" value="F:signaling adaptor activity"/>
    <property type="evidence" value="ECO:0007669"/>
    <property type="project" value="TreeGrafter"/>
</dbReference>
<feature type="region of interest" description="Disordered" evidence="3">
    <location>
        <begin position="699"/>
        <end position="733"/>
    </location>
</feature>
<dbReference type="SUPFAM" id="SSF50978">
    <property type="entry name" value="WD40 repeat-like"/>
    <property type="match status" value="1"/>
</dbReference>
<evidence type="ECO:0000313" key="5">
    <source>
        <dbReference type="EMBL" id="CAF9906827.1"/>
    </source>
</evidence>
<dbReference type="PROSITE" id="PS50294">
    <property type="entry name" value="WD_REPEATS_REGION"/>
    <property type="match status" value="1"/>
</dbReference>
<dbReference type="Proteomes" id="UP000664169">
    <property type="component" value="Unassembled WGS sequence"/>
</dbReference>
<protein>
    <recommendedName>
        <fullName evidence="4">RWD domain-containing protein</fullName>
    </recommendedName>
</protein>
<feature type="region of interest" description="Disordered" evidence="3">
    <location>
        <begin position="956"/>
        <end position="1047"/>
    </location>
</feature>
<evidence type="ECO:0000256" key="3">
    <source>
        <dbReference type="SAM" id="MobiDB-lite"/>
    </source>
</evidence>
<feature type="compositionally biased region" description="Polar residues" evidence="3">
    <location>
        <begin position="702"/>
        <end position="723"/>
    </location>
</feature>
<proteinExistence type="inferred from homology"/>
<sequence>MDIFQKSEPISTSDDGTFGCEGTFKVDKPVGAMSISPCGRDVVLASRQGLHVIDLDNPFGPPRHLPHYTPWEVADVQWSPFAIRDYWVVSTSNQKALVWNLMMNDARSAVEHYLHAHTRAITDINFSAHHPDILATCAVDSFVHCWDLRRPARPVLSFADWFAGATQVKWNRQDSHVIASSHDKTLRIWDDRNGAHPLQSIEAHDTKIYGLDWNRIRTTALITCSLDKTIKFWDYSVDTQKPERIIETSFPIWRARHTPFGHGVLAMPQRDDNDLYLYDRRASTPTHDISTPVKSFQGHEGQVKEFLWRCRGSVDSNRIDHREFQLVTWGADRTLRLHPMDDTTLAEVGYIRNQKSHERLHLTRSNAKYKTFRNASGNSEFRTVKSSSSLHDQLGTTQSFDIIKSGMTLWGRSAGAPEGFLDAKNSVRSKTIHERDLDPISWMKGVKVGKKELHPDQNIETDGSVDHRLHRGSEEFESLGEEITHIGTKFKNVKFNHIDVKERYVQFSLRGTWEKDTPTHLECQIEFPEEYPMLSAPLLTLEKTALSDKDTLRRIEEDIQAIGNAYVRLGRSSLEAIIRHLHGDESLEDALRWTTRELGNTMIDIGPADESSSDEDDIGQLGEDRESEFGLADSGLFGQPNVNAHMPLAKGCAAVWCENGTLVCFFPAKAKPMTLAGSLGSHRQSGLLRGKRKGLLGPFGRFTSSSHSESKVRSISSLDGQEPSSESEFSDSEYSSSASSAYSYGTNAIDVVTIAQHVFDVDPFELSKHGSERVPDGTLQSADSLNGSNFRGSSPKSILTIHDCRYLLPTKKELAAEYVCSGPDACRNNATVARKYGDTTIAEVWGLLDLILCDRFVTLSRTIPTPDSSPKRALSRNIDVKIKRSLNNYPREHFSQAVDFVRWSSHPFGGRLLIKRLFEYYAGLADIQMLAMMSSILSERDQSLAALQAMEGYELSTDSKSSHGQGPFSIIKSSERMSSESNGFKRRASSLRSPMKPNHDTGLLSSSFETVINNGGSLESSGPDTTLNRSFEAQTSTSKLSSSPEWIRPLHKSGTNLANAIMALPLSFSLTTSAAPSPPTVSFMKKKVSPIGSLSATSGLRAGDSSAYGVSYSRSNSTKNSDGRLHAIRQQPSTTKVARGMTFKLKSRQGATYPGNTENEPLLDPSMAPLYQTWRDEYAELLLNWDLLIPHAEMRKNNGLSSHNTSQATNTDKQSFMTGTDLTVKYNSVTMLLNVSQTNQSAGIVTDRIQQSVLFAICQSTAEAALVSLAATFYTSPAEKPGSTITLAHHVQQVAAASAQHQPSHQKE</sequence>
<evidence type="ECO:0000256" key="1">
    <source>
        <dbReference type="ARBA" id="ARBA00038452"/>
    </source>
</evidence>
<dbReference type="GO" id="GO:0005774">
    <property type="term" value="C:vacuolar membrane"/>
    <property type="evidence" value="ECO:0007669"/>
    <property type="project" value="TreeGrafter"/>
</dbReference>
<dbReference type="EMBL" id="CAJPDQ010000003">
    <property type="protein sequence ID" value="CAF9906827.1"/>
    <property type="molecule type" value="Genomic_DNA"/>
</dbReference>
<dbReference type="InterPro" id="IPR036322">
    <property type="entry name" value="WD40_repeat_dom_sf"/>
</dbReference>
<gene>
    <name evidence="5" type="ORF">GOMPHAMPRED_004943</name>
</gene>
<feature type="repeat" description="WD" evidence="2">
    <location>
        <begin position="201"/>
        <end position="234"/>
    </location>
</feature>
<dbReference type="Pfam" id="PF00400">
    <property type="entry name" value="WD40"/>
    <property type="match status" value="3"/>
</dbReference>
<dbReference type="PROSITE" id="PS50908">
    <property type="entry name" value="RWD"/>
    <property type="match status" value="1"/>
</dbReference>
<keyword evidence="6" id="KW-1185">Reference proteome</keyword>
<evidence type="ECO:0000256" key="2">
    <source>
        <dbReference type="PROSITE-ProRule" id="PRU00221"/>
    </source>
</evidence>
<reference evidence="5" key="1">
    <citation type="submission" date="2021-03" db="EMBL/GenBank/DDBJ databases">
        <authorList>
            <person name="Tagirdzhanova G."/>
        </authorList>
    </citation>
    <scope>NUCLEOTIDE SEQUENCE</scope>
</reference>
<dbReference type="PANTHER" id="PTHR46170:SF1">
    <property type="entry name" value="GATOR COMPLEX PROTEIN WDR59"/>
    <property type="match status" value="1"/>
</dbReference>
<feature type="compositionally biased region" description="Low complexity" evidence="3">
    <location>
        <begin position="724"/>
        <end position="733"/>
    </location>
</feature>
<dbReference type="Gene3D" id="2.130.10.10">
    <property type="entry name" value="YVTN repeat-like/Quinoprotein amine dehydrogenase"/>
    <property type="match status" value="1"/>
</dbReference>
<evidence type="ECO:0000313" key="6">
    <source>
        <dbReference type="Proteomes" id="UP000664169"/>
    </source>
</evidence>
<dbReference type="InterPro" id="IPR001680">
    <property type="entry name" value="WD40_rpt"/>
</dbReference>
<comment type="similarity">
    <text evidence="1">Belongs to the WD repeat WDR59 family.</text>
</comment>
<feature type="repeat" description="WD" evidence="2">
    <location>
        <begin position="168"/>
        <end position="190"/>
    </location>
</feature>
<dbReference type="InterPro" id="IPR049567">
    <property type="entry name" value="WDR59-like"/>
</dbReference>
<feature type="compositionally biased region" description="Polar residues" evidence="3">
    <location>
        <begin position="1003"/>
        <end position="1044"/>
    </location>
</feature>
<keyword evidence="2" id="KW-0853">WD repeat</keyword>
<dbReference type="PROSITE" id="PS50082">
    <property type="entry name" value="WD_REPEATS_2"/>
    <property type="match status" value="3"/>
</dbReference>
<dbReference type="PANTHER" id="PTHR46170">
    <property type="entry name" value="GATOR COMPLEX PROTEIN WDR59"/>
    <property type="match status" value="1"/>
</dbReference>
<dbReference type="InterPro" id="IPR015943">
    <property type="entry name" value="WD40/YVTN_repeat-like_dom_sf"/>
</dbReference>
<feature type="repeat" description="WD" evidence="2">
    <location>
        <begin position="114"/>
        <end position="149"/>
    </location>
</feature>
<organism evidence="5 6">
    <name type="scientific">Gomphillus americanus</name>
    <dbReference type="NCBI Taxonomy" id="1940652"/>
    <lineage>
        <taxon>Eukaryota</taxon>
        <taxon>Fungi</taxon>
        <taxon>Dikarya</taxon>
        <taxon>Ascomycota</taxon>
        <taxon>Pezizomycotina</taxon>
        <taxon>Lecanoromycetes</taxon>
        <taxon>OSLEUM clade</taxon>
        <taxon>Ostropomycetidae</taxon>
        <taxon>Ostropales</taxon>
        <taxon>Graphidaceae</taxon>
        <taxon>Gomphilloideae</taxon>
        <taxon>Gomphillus</taxon>
    </lineage>
</organism>
<dbReference type="SMART" id="SM00320">
    <property type="entry name" value="WD40"/>
    <property type="match status" value="6"/>
</dbReference>
<dbReference type="OrthoDB" id="311712at2759"/>
<dbReference type="GO" id="GO:1904263">
    <property type="term" value="P:positive regulation of TORC1 signaling"/>
    <property type="evidence" value="ECO:0007669"/>
    <property type="project" value="TreeGrafter"/>
</dbReference>
<dbReference type="GO" id="GO:0034198">
    <property type="term" value="P:cellular response to amino acid starvation"/>
    <property type="evidence" value="ECO:0007669"/>
    <property type="project" value="TreeGrafter"/>
</dbReference>
<dbReference type="InterPro" id="IPR006575">
    <property type="entry name" value="RWD_dom"/>
</dbReference>
<evidence type="ECO:0000259" key="4">
    <source>
        <dbReference type="PROSITE" id="PS50908"/>
    </source>
</evidence>
<dbReference type="GO" id="GO:0035859">
    <property type="term" value="C:Seh1-associated complex"/>
    <property type="evidence" value="ECO:0007669"/>
    <property type="project" value="TreeGrafter"/>
</dbReference>
<comment type="caution">
    <text evidence="5">The sequence shown here is derived from an EMBL/GenBank/DDBJ whole genome shotgun (WGS) entry which is preliminary data.</text>
</comment>